<sequence>MLQENFKKVEKANWLKIIFNSARFLISLLVLNIGVVLLFTVEISRNFYISTVVIFIVLLIILGIADFFVFSYYKKKYPNIYFYDDGFSVGKNEKNYYKNLQYFLSKEVYMVGNTFTAIFFKSNEGKWEKINAGGYKKDSFDLFQEDFVKQNYPSVLEKIENGESEEFPFRKSHKLSFSLFSDKKQIENFDNLKKIKVSKENITFDDEVYEWENYKVGVTDGVIYVKDLKDAIILAFGNEMEIFCENLLVFLIKRLNKN</sequence>
<evidence type="ECO:0000256" key="1">
    <source>
        <dbReference type="SAM" id="Phobius"/>
    </source>
</evidence>
<reference evidence="3" key="1">
    <citation type="submission" date="2016-01" db="EMBL/GenBank/DDBJ databases">
        <authorList>
            <person name="Mitreva M."/>
            <person name="Pepin K.H."/>
            <person name="Mihindukulasuriya K.A."/>
            <person name="Fulton R."/>
            <person name="Fronick C."/>
            <person name="O'Laughlin M."/>
            <person name="Miner T."/>
            <person name="Herter B."/>
            <person name="Rosa B.A."/>
            <person name="Cordes M."/>
            <person name="Tomlinson C."/>
            <person name="Wollam A."/>
            <person name="Palsikar V.B."/>
            <person name="Mardis E.R."/>
            <person name="Wilson R.K."/>
        </authorList>
    </citation>
    <scope>NUCLEOTIDE SEQUENCE [LARGE SCALE GENOMIC DNA]</scope>
    <source>
        <strain evidence="3">KA00185</strain>
    </source>
</reference>
<evidence type="ECO:0000313" key="2">
    <source>
        <dbReference type="EMBL" id="KXB64562.1"/>
    </source>
</evidence>
<protein>
    <submittedName>
        <fullName evidence="2">Uncharacterized protein</fullName>
    </submittedName>
</protein>
<dbReference type="OrthoDB" id="82143at2"/>
<keyword evidence="1" id="KW-0472">Membrane</keyword>
<dbReference type="Proteomes" id="UP000070483">
    <property type="component" value="Unassembled WGS sequence"/>
</dbReference>
<comment type="caution">
    <text evidence="2">The sequence shown here is derived from an EMBL/GenBank/DDBJ whole genome shotgun (WGS) entry which is preliminary data.</text>
</comment>
<dbReference type="RefSeq" id="WP_060918085.1">
    <property type="nucleotide sequence ID" value="NZ_KQ960078.1"/>
</dbReference>
<keyword evidence="3" id="KW-1185">Reference proteome</keyword>
<keyword evidence="1" id="KW-1133">Transmembrane helix</keyword>
<name>A0A134AA16_9FUSO</name>
<dbReference type="EMBL" id="LSDD01000096">
    <property type="protein sequence ID" value="KXB64562.1"/>
    <property type="molecule type" value="Genomic_DNA"/>
</dbReference>
<gene>
    <name evidence="2" type="ORF">HMPREF3180_01389</name>
</gene>
<dbReference type="AlphaFoldDB" id="A0A134AA16"/>
<feature type="transmembrane region" description="Helical" evidence="1">
    <location>
        <begin position="47"/>
        <end position="73"/>
    </location>
</feature>
<dbReference type="PATRIC" id="fig|157687.3.peg.1385"/>
<accession>A0A134AA16</accession>
<organism evidence="2 3">
    <name type="scientific">Leptotrichia wadei</name>
    <dbReference type="NCBI Taxonomy" id="157687"/>
    <lineage>
        <taxon>Bacteria</taxon>
        <taxon>Fusobacteriati</taxon>
        <taxon>Fusobacteriota</taxon>
        <taxon>Fusobacteriia</taxon>
        <taxon>Fusobacteriales</taxon>
        <taxon>Leptotrichiaceae</taxon>
        <taxon>Leptotrichia</taxon>
    </lineage>
</organism>
<evidence type="ECO:0000313" key="3">
    <source>
        <dbReference type="Proteomes" id="UP000070483"/>
    </source>
</evidence>
<proteinExistence type="predicted"/>
<feature type="transmembrane region" description="Helical" evidence="1">
    <location>
        <begin position="21"/>
        <end position="41"/>
    </location>
</feature>
<dbReference type="STRING" id="157687.HMPREF3180_01389"/>
<keyword evidence="1" id="KW-0812">Transmembrane</keyword>